<proteinExistence type="inferred from homology"/>
<evidence type="ECO:0000313" key="7">
    <source>
        <dbReference type="EMBL" id="OUM84635.1"/>
    </source>
</evidence>
<comment type="similarity">
    <text evidence="1">Belongs to the leucine-binding protein family.</text>
</comment>
<protein>
    <submittedName>
        <fullName evidence="7">Ethanolamine utilization protein EutJ</fullName>
    </submittedName>
</protein>
<sequence>MKGLKKGLFSAFVFLMILSLAACGGNAAPTNTGTTGEQENEGGNAGGGSEVVTIGYSGPLSGGAAFYGKNVQSGLELAIEEINNAGGIEVGGKKVTFKLESLDDKYQPSETAANAKRLAQEFKAPVVFIPHSGGIFAAQQFNEQDKFLIAAYTSEPKITETGNKLTMRIPPKYDGYIEPFIKYQMERFGKKVALVPGTHAYAKDWTALFKPAWEAAGGEVVAENPMDYNTETDFTSGVSKALSKKPDVLFVGGPSEPTAMVVKAAREQGFKGGFAIMDQAKLEEMAAVLGGYEPLEGAIGTLPLILSDAPGVKGFVEKYKSKYNKDPGSEAGLNYMAMFIIAKAMEAAGTTTDAEAIHSHIQEAIDNLDDAHRLYYITGIDDAGGLVHDVRIAAVENGQVKAIPINK</sequence>
<dbReference type="PANTHER" id="PTHR30483">
    <property type="entry name" value="LEUCINE-SPECIFIC-BINDING PROTEIN"/>
    <property type="match status" value="1"/>
</dbReference>
<dbReference type="InterPro" id="IPR051010">
    <property type="entry name" value="BCAA_transport"/>
</dbReference>
<evidence type="ECO:0000256" key="5">
    <source>
        <dbReference type="SAM" id="SignalP"/>
    </source>
</evidence>
<dbReference type="CDD" id="cd06336">
    <property type="entry name" value="PBP1_ABC_ligand_binding-like"/>
    <property type="match status" value="1"/>
</dbReference>
<dbReference type="GO" id="GO:0006865">
    <property type="term" value="P:amino acid transport"/>
    <property type="evidence" value="ECO:0007669"/>
    <property type="project" value="UniProtKB-KW"/>
</dbReference>
<evidence type="ECO:0000313" key="8">
    <source>
        <dbReference type="Proteomes" id="UP000196475"/>
    </source>
</evidence>
<name>A0A1Y3PBD6_9BACI</name>
<keyword evidence="2" id="KW-0813">Transport</keyword>
<evidence type="ECO:0000256" key="3">
    <source>
        <dbReference type="ARBA" id="ARBA00022729"/>
    </source>
</evidence>
<keyword evidence="4" id="KW-0029">Amino-acid transport</keyword>
<dbReference type="Pfam" id="PF13458">
    <property type="entry name" value="Peripla_BP_6"/>
    <property type="match status" value="1"/>
</dbReference>
<feature type="domain" description="Leucine-binding protein" evidence="6">
    <location>
        <begin position="52"/>
        <end position="398"/>
    </location>
</feature>
<dbReference type="SUPFAM" id="SSF53822">
    <property type="entry name" value="Periplasmic binding protein-like I"/>
    <property type="match status" value="1"/>
</dbReference>
<dbReference type="Proteomes" id="UP000196475">
    <property type="component" value="Unassembled WGS sequence"/>
</dbReference>
<evidence type="ECO:0000256" key="1">
    <source>
        <dbReference type="ARBA" id="ARBA00010062"/>
    </source>
</evidence>
<keyword evidence="3 5" id="KW-0732">Signal</keyword>
<dbReference type="InterPro" id="IPR028082">
    <property type="entry name" value="Peripla_BP_I"/>
</dbReference>
<dbReference type="InterPro" id="IPR000709">
    <property type="entry name" value="Leu_Ile_Val-bd"/>
</dbReference>
<evidence type="ECO:0000259" key="6">
    <source>
        <dbReference type="Pfam" id="PF13458"/>
    </source>
</evidence>
<dbReference type="Gene3D" id="3.40.50.2300">
    <property type="match status" value="2"/>
</dbReference>
<evidence type="ECO:0000256" key="2">
    <source>
        <dbReference type="ARBA" id="ARBA00022448"/>
    </source>
</evidence>
<dbReference type="PANTHER" id="PTHR30483:SF6">
    <property type="entry name" value="PERIPLASMIC BINDING PROTEIN OF ABC TRANSPORTER FOR NATURAL AMINO ACIDS"/>
    <property type="match status" value="1"/>
</dbReference>
<feature type="signal peptide" evidence="5">
    <location>
        <begin position="1"/>
        <end position="21"/>
    </location>
</feature>
<gene>
    <name evidence="7" type="ORF">BAA01_05695</name>
</gene>
<accession>A0A1Y3PBD6</accession>
<organism evidence="7 8">
    <name type="scientific">Bacillus thermozeamaize</name>
    <dbReference type="NCBI Taxonomy" id="230954"/>
    <lineage>
        <taxon>Bacteria</taxon>
        <taxon>Bacillati</taxon>
        <taxon>Bacillota</taxon>
        <taxon>Bacilli</taxon>
        <taxon>Bacillales</taxon>
        <taxon>Bacillaceae</taxon>
        <taxon>Bacillus</taxon>
    </lineage>
</organism>
<dbReference type="PRINTS" id="PR00337">
    <property type="entry name" value="LEUILEVALBP"/>
</dbReference>
<dbReference type="AlphaFoldDB" id="A0A1Y3PBD6"/>
<dbReference type="InterPro" id="IPR028081">
    <property type="entry name" value="Leu-bd"/>
</dbReference>
<dbReference type="EMBL" id="LZRT01000121">
    <property type="protein sequence ID" value="OUM84635.1"/>
    <property type="molecule type" value="Genomic_DNA"/>
</dbReference>
<comment type="caution">
    <text evidence="7">The sequence shown here is derived from an EMBL/GenBank/DDBJ whole genome shotgun (WGS) entry which is preliminary data.</text>
</comment>
<dbReference type="PROSITE" id="PS51257">
    <property type="entry name" value="PROKAR_LIPOPROTEIN"/>
    <property type="match status" value="1"/>
</dbReference>
<reference evidence="8" key="1">
    <citation type="submission" date="2016-06" db="EMBL/GenBank/DDBJ databases">
        <authorList>
            <person name="Nascimento L."/>
            <person name="Pereira R.V."/>
            <person name="Martins L.F."/>
            <person name="Quaggio R.B."/>
            <person name="Silva A.M."/>
            <person name="Setubal J.C."/>
        </authorList>
    </citation>
    <scope>NUCLEOTIDE SEQUENCE [LARGE SCALE GENOMIC DNA]</scope>
</reference>
<evidence type="ECO:0000256" key="4">
    <source>
        <dbReference type="ARBA" id="ARBA00022970"/>
    </source>
</evidence>
<feature type="chain" id="PRO_5038742379" evidence="5">
    <location>
        <begin position="22"/>
        <end position="407"/>
    </location>
</feature>